<dbReference type="CDD" id="cd14814">
    <property type="entry name" value="Peptidase_M15"/>
    <property type="match status" value="1"/>
</dbReference>
<feature type="compositionally biased region" description="Low complexity" evidence="1">
    <location>
        <begin position="1144"/>
        <end position="1158"/>
    </location>
</feature>
<feature type="region of interest" description="Disordered" evidence="1">
    <location>
        <begin position="120"/>
        <end position="152"/>
    </location>
</feature>
<dbReference type="InterPro" id="IPR041398">
    <property type="entry name" value="DdrB_dom"/>
</dbReference>
<dbReference type="AlphaFoldDB" id="A0A0B3RG98"/>
<dbReference type="Gene3D" id="1.10.530.10">
    <property type="match status" value="1"/>
</dbReference>
<evidence type="ECO:0000259" key="4">
    <source>
        <dbReference type="Pfam" id="PF18763"/>
    </source>
</evidence>
<dbReference type="Pfam" id="PF02557">
    <property type="entry name" value="VanY"/>
    <property type="match status" value="1"/>
</dbReference>
<dbReference type="SUPFAM" id="SSF55166">
    <property type="entry name" value="Hedgehog/DD-peptidase"/>
    <property type="match status" value="1"/>
</dbReference>
<dbReference type="InterPro" id="IPR009045">
    <property type="entry name" value="Zn_M74/Hedgehog-like"/>
</dbReference>
<keyword evidence="5" id="KW-0378">Hydrolase</keyword>
<dbReference type="Pfam" id="PF18763">
    <property type="entry name" value="ddrB-ParB"/>
    <property type="match status" value="1"/>
</dbReference>
<dbReference type="Proteomes" id="UP000030960">
    <property type="component" value="Unassembled WGS sequence"/>
</dbReference>
<feature type="domain" description="DdrB-like" evidence="4">
    <location>
        <begin position="766"/>
        <end position="882"/>
    </location>
</feature>
<dbReference type="STRING" id="561184.SAMN05216376_111120"/>
<gene>
    <name evidence="5" type="ORF">OA50_05123</name>
</gene>
<feature type="compositionally biased region" description="Basic and acidic residues" evidence="1">
    <location>
        <begin position="412"/>
        <end position="424"/>
    </location>
</feature>
<comment type="caution">
    <text evidence="5">The sequence shown here is derived from an EMBL/GenBank/DDBJ whole genome shotgun (WGS) entry which is preliminary data.</text>
</comment>
<feature type="compositionally biased region" description="Basic and acidic residues" evidence="1">
    <location>
        <begin position="375"/>
        <end position="387"/>
    </location>
</feature>
<feature type="region of interest" description="Disordered" evidence="1">
    <location>
        <begin position="375"/>
        <end position="424"/>
    </location>
</feature>
<evidence type="ECO:0000313" key="6">
    <source>
        <dbReference type="Proteomes" id="UP000030960"/>
    </source>
</evidence>
<protein>
    <submittedName>
        <fullName evidence="5">D-alanyl-D-alanine carboxypeptidase</fullName>
    </submittedName>
</protein>
<sequence length="1233" mass="133915">MSFILKGIAALAQEGRELFGQEPEALEGERPAKDGQYFTRKGRPIHYSAEFGEYSERSVTFPFNDKWLTFPSVLDEEGTVFSEDDVADFVRKNGPVDPITGEIFPFHDTQEAAVQYAKHRSSSLDDKRKFVPRTPATAPQDPPPAPEPKGPTLAERLRAGWTENRILKDQWDRAESIERDYVDELTEMIPPEYFSEDRSAYAVAPWRERHDWLLDAARAARQADPAKFGDLPRVIEDFEDEVLRRRQAELQEVQDVLRGTPGDAWGVPEFLGAMGADLLSPGGLTMMVVPGAGAVGTAGRVTLGSAARFSAFEGVMSGAEEGLSLPDQFRVADDLDQPAPQPGRQILGATVAGAGLAGALSGLGMAAQRFVNSRRAADEAEADRRPEGVTPLQHRRELDQAAGDLRTGRPAADPDRYQFDWDRHRTDGGLRDDAISRMRPNLRSGLEEMISAAPPRIREGLQVYSGYRSPELQARLWAGALKKYGSPQAARKWVAPPGKSNHNHGQAADLKWNGLRIDQAPADVRDWLHRNAGKYGLHFPLGNEPWHIEPLGTRGTAPARPRDAQPGKPLTFSDFDFTPKGNASPTTNPIGYVFGRLLERGYTPEQAAGIVGNLMQESTPRLNTAHVGDGGNSIGMGQWNGPRRHALLAYAREQGKDWRDLDTQIDFLDHELRTSERAAGDAIRAAKTATEAARIGSERFWRPGIPRIEKRMGYAEDLMEFFAAGRVPRYPGARSGSGGGGGAGGGSFTGYTSRGYTATGQVTAGDGMTVDVAYQVVDLAKLKRASGELQPRDRTRAASDEQIAELAARLDPARLMPSPEADRGAPIVGGDDVIESGNGRVMALERAYDQHPDRASAYRQQIETAGFDIPADVDRPVLIARRTSELSDADRQGFVRAANQSQIARMSATERARMDARQIDARTVGLFDPRFGLRAPENSAFTRRVLDALPQAERSGLVDAGGKLNAEGALRIRQALFARAYDAPDLLARYTETGEGPMKSLMTALELAAPDWAAMRAAVADGRLRPEMDITPFVLDAMRLIALARDTAARDGGKVAEVLDGLLADIDLLEGALPPLTVALVRKFVPKGRAAPAEKIADFLKRYAKEAQKIGGTEAALFDAPGPLDALKAIDGEAFGELTETGRAASAAPPAEPAADPLPQTPVTPEQAEAVRDQADASLRDSLPEDLREGAEDLEIRFDENGPSYRLSEILDDLDADEVLETVVDLCGVKGAA</sequence>
<dbReference type="PANTHER" id="PTHR34385:SF1">
    <property type="entry name" value="PEPTIDOGLYCAN L-ALANYL-D-GLUTAMATE ENDOPEPTIDASE CWLK"/>
    <property type="match status" value="1"/>
</dbReference>
<evidence type="ECO:0000259" key="3">
    <source>
        <dbReference type="Pfam" id="PF18013"/>
    </source>
</evidence>
<dbReference type="PANTHER" id="PTHR34385">
    <property type="entry name" value="D-ALANYL-D-ALANINE CARBOXYPEPTIDASE"/>
    <property type="match status" value="1"/>
</dbReference>
<keyword evidence="5" id="KW-0121">Carboxypeptidase</keyword>
<dbReference type="InterPro" id="IPR052179">
    <property type="entry name" value="DD-CPase-like"/>
</dbReference>
<dbReference type="Gene3D" id="3.30.1380.10">
    <property type="match status" value="1"/>
</dbReference>
<proteinExistence type="predicted"/>
<evidence type="ECO:0000256" key="1">
    <source>
        <dbReference type="SAM" id="MobiDB-lite"/>
    </source>
</evidence>
<name>A0A0B3RG98_9RHOB</name>
<feature type="region of interest" description="Disordered" evidence="1">
    <location>
        <begin position="1140"/>
        <end position="1185"/>
    </location>
</feature>
<dbReference type="PATRIC" id="fig|1515334.3.peg.5144"/>
<reference evidence="5 6" key="1">
    <citation type="submission" date="2014-10" db="EMBL/GenBank/DDBJ databases">
        <title>Genome sequence of Ponticoccus sp. strain UMTAT08 isolated from clonal culture of toxic dinoflagellate Alexandrium tamiyavanichii.</title>
        <authorList>
            <person name="Gan H.Y."/>
            <person name="Muhd D.-D."/>
            <person name="Mohd Noor M.E."/>
            <person name="Yeong Y.S."/>
            <person name="Usup G."/>
        </authorList>
    </citation>
    <scope>NUCLEOTIDE SEQUENCE [LARGE SCALE GENOMIC DNA]</scope>
    <source>
        <strain evidence="5 6">UMTAT08</strain>
    </source>
</reference>
<feature type="compositionally biased region" description="Basic and acidic residues" evidence="1">
    <location>
        <begin position="1169"/>
        <end position="1185"/>
    </location>
</feature>
<feature type="domain" description="Phage tail lysozyme" evidence="3">
    <location>
        <begin position="592"/>
        <end position="722"/>
    </location>
</feature>
<organism evidence="5 6">
    <name type="scientific">Mameliella alba</name>
    <dbReference type="NCBI Taxonomy" id="561184"/>
    <lineage>
        <taxon>Bacteria</taxon>
        <taxon>Pseudomonadati</taxon>
        <taxon>Pseudomonadota</taxon>
        <taxon>Alphaproteobacteria</taxon>
        <taxon>Rhodobacterales</taxon>
        <taxon>Roseobacteraceae</taxon>
        <taxon>Mameliella</taxon>
    </lineage>
</organism>
<evidence type="ECO:0000313" key="5">
    <source>
        <dbReference type="EMBL" id="KHQ50275.1"/>
    </source>
</evidence>
<dbReference type="EMBL" id="JSUQ01000028">
    <property type="protein sequence ID" value="KHQ50275.1"/>
    <property type="molecule type" value="Genomic_DNA"/>
</dbReference>
<dbReference type="OrthoDB" id="9805070at2"/>
<dbReference type="Pfam" id="PF18013">
    <property type="entry name" value="Phage_lysozyme2"/>
    <property type="match status" value="1"/>
</dbReference>
<dbReference type="GO" id="GO:0004180">
    <property type="term" value="F:carboxypeptidase activity"/>
    <property type="evidence" value="ECO:0007669"/>
    <property type="project" value="UniProtKB-KW"/>
</dbReference>
<feature type="compositionally biased region" description="Pro residues" evidence="1">
    <location>
        <begin position="140"/>
        <end position="149"/>
    </location>
</feature>
<dbReference type="InterPro" id="IPR041219">
    <property type="entry name" value="Phage_lysozyme2"/>
</dbReference>
<keyword evidence="5" id="KW-0645">Protease</keyword>
<keyword evidence="6" id="KW-1185">Reference proteome</keyword>
<accession>A0A0B3RG98</accession>
<evidence type="ECO:0000259" key="2">
    <source>
        <dbReference type="Pfam" id="PF02557"/>
    </source>
</evidence>
<feature type="domain" description="D-alanyl-D-alanine carboxypeptidase-like core" evidence="2">
    <location>
        <begin position="437"/>
        <end position="549"/>
    </location>
</feature>
<dbReference type="GO" id="GO:0006508">
    <property type="term" value="P:proteolysis"/>
    <property type="evidence" value="ECO:0007669"/>
    <property type="project" value="InterPro"/>
</dbReference>
<dbReference type="InterPro" id="IPR003709">
    <property type="entry name" value="VanY-like_core_dom"/>
</dbReference>